<name>A0A268HD42_9BACI</name>
<dbReference type="AlphaFoldDB" id="A0A268HD42"/>
<protein>
    <recommendedName>
        <fullName evidence="2">Uncharacterized protein YyaB-like PH domain-containing protein</fullName>
    </recommendedName>
</protein>
<comment type="caution">
    <text evidence="3">The sequence shown here is derived from an EMBL/GenBank/DDBJ whole genome shotgun (WGS) entry which is preliminary data.</text>
</comment>
<dbReference type="Proteomes" id="UP000216475">
    <property type="component" value="Unassembled WGS sequence"/>
</dbReference>
<evidence type="ECO:0000313" key="3">
    <source>
        <dbReference type="EMBL" id="PAE07795.1"/>
    </source>
</evidence>
<keyword evidence="1" id="KW-0472">Membrane</keyword>
<dbReference type="Pfam" id="PF06713">
    <property type="entry name" value="bPH_4"/>
    <property type="match status" value="1"/>
</dbReference>
<evidence type="ECO:0000256" key="1">
    <source>
        <dbReference type="SAM" id="Phobius"/>
    </source>
</evidence>
<reference evidence="3 4" key="1">
    <citation type="submission" date="2017-07" db="EMBL/GenBank/DDBJ databases">
        <title>Isolation and whole genome analysis of endospore-forming bacteria from heroin.</title>
        <authorList>
            <person name="Kalinowski J."/>
            <person name="Ahrens B."/>
            <person name="Al-Dilaimi A."/>
            <person name="Winkler A."/>
            <person name="Wibberg D."/>
            <person name="Schleenbecker U."/>
            <person name="Ruckert C."/>
            <person name="Wolfel R."/>
            <person name="Grass G."/>
        </authorList>
    </citation>
    <scope>NUCLEOTIDE SEQUENCE [LARGE SCALE GENOMIC DNA]</scope>
    <source>
        <strain evidence="3 4">7509</strain>
    </source>
</reference>
<feature type="domain" description="Uncharacterized protein YyaB-like PH" evidence="2">
    <location>
        <begin position="63"/>
        <end position="139"/>
    </location>
</feature>
<feature type="transmembrane region" description="Helical" evidence="1">
    <location>
        <begin position="38"/>
        <end position="60"/>
    </location>
</feature>
<gene>
    <name evidence="3" type="ORF">CHI12_09280</name>
</gene>
<organism evidence="3 4">
    <name type="scientific">Terribacillus saccharophilus</name>
    <dbReference type="NCBI Taxonomy" id="361277"/>
    <lineage>
        <taxon>Bacteria</taxon>
        <taxon>Bacillati</taxon>
        <taxon>Bacillota</taxon>
        <taxon>Bacilli</taxon>
        <taxon>Bacillales</taxon>
        <taxon>Bacillaceae</taxon>
        <taxon>Terribacillus</taxon>
    </lineage>
</organism>
<proteinExistence type="predicted"/>
<evidence type="ECO:0000313" key="4">
    <source>
        <dbReference type="Proteomes" id="UP000216475"/>
    </source>
</evidence>
<dbReference type="GO" id="GO:0030153">
    <property type="term" value="P:bacteriocin immunity"/>
    <property type="evidence" value="ECO:0007669"/>
    <property type="project" value="InterPro"/>
</dbReference>
<feature type="transmembrane region" description="Helical" evidence="1">
    <location>
        <begin position="12"/>
        <end position="32"/>
    </location>
</feature>
<dbReference type="EMBL" id="NPBH01000036">
    <property type="protein sequence ID" value="PAE07795.1"/>
    <property type="molecule type" value="Genomic_DNA"/>
</dbReference>
<keyword evidence="1" id="KW-0812">Transmembrane</keyword>
<dbReference type="InterPro" id="IPR009589">
    <property type="entry name" value="PH_YyaB-like"/>
</dbReference>
<evidence type="ECO:0000259" key="2">
    <source>
        <dbReference type="Pfam" id="PF06713"/>
    </source>
</evidence>
<sequence>MVFCSKIDAFFVNFMMIAILLLGLASFWPLFFFNKIDLFPFLLLTCTFLIPAGVILWSAFSIKYVYSQDFLLVQGGPYKSRILYEDITKITSSNNIFSGYRILSSRDAIEIYSKQAFWGSVMISPMCKREFINELKKRCPNMKIREKC</sequence>
<keyword evidence="1" id="KW-1133">Transmembrane helix</keyword>
<accession>A0A268HD42</accession>